<reference evidence="2 3" key="2">
    <citation type="submission" date="2019-11" db="EMBL/GenBank/DDBJ databases">
        <authorList>
            <person name="Lu H."/>
        </authorList>
    </citation>
    <scope>NUCLEOTIDE SEQUENCE [LARGE SCALE GENOMIC DNA]</scope>
    <source>
        <strain evidence="2 3">FIM1</strain>
    </source>
</reference>
<protein>
    <submittedName>
        <fullName evidence="2">YHL039W</fullName>
    </submittedName>
</protein>
<organism evidence="2 3">
    <name type="scientific">Kluyveromyces marxianus</name>
    <name type="common">Yeast</name>
    <name type="synonym">Candida kefyr</name>
    <dbReference type="NCBI Taxonomy" id="4911"/>
    <lineage>
        <taxon>Eukaryota</taxon>
        <taxon>Fungi</taxon>
        <taxon>Dikarya</taxon>
        <taxon>Ascomycota</taxon>
        <taxon>Saccharomycotina</taxon>
        <taxon>Saccharomycetes</taxon>
        <taxon>Saccharomycetales</taxon>
        <taxon>Saccharomycetaceae</taxon>
        <taxon>Kluyveromyces</taxon>
    </lineage>
</organism>
<dbReference type="EMBL" id="CP015060">
    <property type="protein sequence ID" value="QGN17989.1"/>
    <property type="molecule type" value="Genomic_DNA"/>
</dbReference>
<keyword evidence="3" id="KW-1185">Reference proteome</keyword>
<dbReference type="PANTHER" id="PTHR13271:SF147">
    <property type="entry name" value="PROTEIN-LYSINE N-METHYLTRANSFERASE EFM1-RELATED"/>
    <property type="match status" value="1"/>
</dbReference>
<dbReference type="Proteomes" id="UP000422736">
    <property type="component" value="Chromosome 8"/>
</dbReference>
<dbReference type="PANTHER" id="PTHR13271">
    <property type="entry name" value="UNCHARACTERIZED PUTATIVE METHYLTRANSFERASE"/>
    <property type="match status" value="1"/>
</dbReference>
<gene>
    <name evidence="2" type="primary">EFM1</name>
    <name evidence="2" type="ORF">FIM1_5199</name>
</gene>
<evidence type="ECO:0000313" key="2">
    <source>
        <dbReference type="EMBL" id="QGN17989.1"/>
    </source>
</evidence>
<evidence type="ECO:0000313" key="3">
    <source>
        <dbReference type="Proteomes" id="UP000422736"/>
    </source>
</evidence>
<proteinExistence type="predicted"/>
<dbReference type="InterPro" id="IPR050600">
    <property type="entry name" value="SETD3_SETD6_MTase"/>
</dbReference>
<accession>A0ABX6F050</accession>
<dbReference type="InterPro" id="IPR001214">
    <property type="entry name" value="SET_dom"/>
</dbReference>
<sequence>MVTKSSLGAFLEHARVNKCEVSDEIEFRLDPVIGIGAFCKKPVQKVDVPLIRVPIDFTIKKKEAEEYFAIDKFQSSNPNALTQLYLLALKRDRTSKWTPYLDILPTFNEIHSPLLWKDQELNLIRGTDLYTKTKRKLVLLLDEWFNLLKELNLCTESVTKFYESQDRNNISVEESYSIDSFGAYVWASLIFSSRAFPSILYDTTAPLNEAFLLPVVDLLNHKPNADVKWKEEAGFITFSSSESLKAEDELFNNYGDKSNEELLLSYGFSYEGNSHDCTSISLKIDGISIEKARSCGIRLNHDNIVGDTIRFDIPRNDPLPRELVLFFGFISKLNSEKDITVRAVLEGLGQLRAIFAQKVAIFKEKLKMLPNAIQNATIKKNTSIYLNSQRKLYQSSEEEVNKRIKAIIKTYKPISFKSMYKSDTAFANSLLLSMGVSSYEELARKNVMHHALLLWIVKAHNSSFYKGEKPPEFVKAMFEEVKSSIKIDKEDVLEYMSFYKTFFPALSKSIPEIYNVGSWSISDFVIAGVVIDRLVWLRETSNEYLIFKKTKFEM</sequence>
<reference evidence="2 3" key="1">
    <citation type="submission" date="2016-03" db="EMBL/GenBank/DDBJ databases">
        <title>How can Kluyveromyces marxianus grow so fast - potential evolutionary course in Saccharomyces Complex revealed by comparative genomics.</title>
        <authorList>
            <person name="Mo W."/>
            <person name="Lu W."/>
            <person name="Yang X."/>
            <person name="Qi J."/>
            <person name="Lv H."/>
        </authorList>
    </citation>
    <scope>NUCLEOTIDE SEQUENCE [LARGE SCALE GENOMIC DNA]</scope>
    <source>
        <strain evidence="2 3">FIM1</strain>
    </source>
</reference>
<dbReference type="InterPro" id="IPR046341">
    <property type="entry name" value="SET_dom_sf"/>
</dbReference>
<evidence type="ECO:0000259" key="1">
    <source>
        <dbReference type="PROSITE" id="PS50280"/>
    </source>
</evidence>
<dbReference type="PROSITE" id="PS50280">
    <property type="entry name" value="SET"/>
    <property type="match status" value="1"/>
</dbReference>
<name>A0ABX6F050_KLUMA</name>
<dbReference type="SUPFAM" id="SSF82199">
    <property type="entry name" value="SET domain"/>
    <property type="match status" value="1"/>
</dbReference>
<dbReference type="Gene3D" id="3.90.1410.10">
    <property type="entry name" value="set domain protein methyltransferase, domain 1"/>
    <property type="match status" value="1"/>
</dbReference>
<feature type="domain" description="SET" evidence="1">
    <location>
        <begin position="23"/>
        <end position="255"/>
    </location>
</feature>